<dbReference type="InterPro" id="IPR000210">
    <property type="entry name" value="BTB/POZ_dom"/>
</dbReference>
<dbReference type="CDD" id="cd18186">
    <property type="entry name" value="BTB_POZ_ZBTB_KLHL-like"/>
    <property type="match status" value="1"/>
</dbReference>
<proteinExistence type="predicted"/>
<dbReference type="AlphaFoldDB" id="A0A6G1JVM3"/>
<sequence length="259" mass="29498">VRFLLHTTLLTGQSPYFRAALTSSFLESITQSISLPDVSVDIFELLVGWLYSGAITPVPFKDGKPAYYTLLHLWVLADHLCFEGLRNAVVDCVAECADKTNSVLTPSDTCILYEVVPDTPSGDKVRELILDLFAFKKTDRLLRDHPDRWHAGFLRDLVVRLKKPCEQALLRHQLSMWCPESWNAARACEGCRVILSPRYGAVGCEECCLAWCVRTNTLGRSRGRGERKWESCKPWRGSRCRVYHEHEETDRCADVFMGR</sequence>
<dbReference type="PANTHER" id="PTHR47843:SF2">
    <property type="entry name" value="BTB DOMAIN-CONTAINING PROTEIN"/>
    <property type="match status" value="1"/>
</dbReference>
<evidence type="ECO:0000313" key="3">
    <source>
        <dbReference type="Proteomes" id="UP000799428"/>
    </source>
</evidence>
<organism evidence="2 3">
    <name type="scientific">Pleomassaria siparia CBS 279.74</name>
    <dbReference type="NCBI Taxonomy" id="1314801"/>
    <lineage>
        <taxon>Eukaryota</taxon>
        <taxon>Fungi</taxon>
        <taxon>Dikarya</taxon>
        <taxon>Ascomycota</taxon>
        <taxon>Pezizomycotina</taxon>
        <taxon>Dothideomycetes</taxon>
        <taxon>Pleosporomycetidae</taxon>
        <taxon>Pleosporales</taxon>
        <taxon>Pleomassariaceae</taxon>
        <taxon>Pleomassaria</taxon>
    </lineage>
</organism>
<feature type="non-terminal residue" evidence="2">
    <location>
        <position position="1"/>
    </location>
</feature>
<dbReference type="PANTHER" id="PTHR47843">
    <property type="entry name" value="BTB DOMAIN-CONTAINING PROTEIN-RELATED"/>
    <property type="match status" value="1"/>
</dbReference>
<dbReference type="SUPFAM" id="SSF54695">
    <property type="entry name" value="POZ domain"/>
    <property type="match status" value="1"/>
</dbReference>
<accession>A0A6G1JVM3</accession>
<dbReference type="OrthoDB" id="194443at2759"/>
<dbReference type="EMBL" id="MU005783">
    <property type="protein sequence ID" value="KAF2704217.1"/>
    <property type="molecule type" value="Genomic_DNA"/>
</dbReference>
<keyword evidence="3" id="KW-1185">Reference proteome</keyword>
<dbReference type="PROSITE" id="PS50097">
    <property type="entry name" value="BTB"/>
    <property type="match status" value="1"/>
</dbReference>
<feature type="domain" description="BTB" evidence="1">
    <location>
        <begin position="1"/>
        <end position="59"/>
    </location>
</feature>
<dbReference type="Gene3D" id="3.30.710.10">
    <property type="entry name" value="Potassium Channel Kv1.1, Chain A"/>
    <property type="match status" value="1"/>
</dbReference>
<name>A0A6G1JVM3_9PLEO</name>
<protein>
    <recommendedName>
        <fullName evidence="1">BTB domain-containing protein</fullName>
    </recommendedName>
</protein>
<evidence type="ECO:0000259" key="1">
    <source>
        <dbReference type="PROSITE" id="PS50097"/>
    </source>
</evidence>
<evidence type="ECO:0000313" key="2">
    <source>
        <dbReference type="EMBL" id="KAF2704217.1"/>
    </source>
</evidence>
<reference evidence="2" key="1">
    <citation type="journal article" date="2020" name="Stud. Mycol.">
        <title>101 Dothideomycetes genomes: a test case for predicting lifestyles and emergence of pathogens.</title>
        <authorList>
            <person name="Haridas S."/>
            <person name="Albert R."/>
            <person name="Binder M."/>
            <person name="Bloem J."/>
            <person name="Labutti K."/>
            <person name="Salamov A."/>
            <person name="Andreopoulos B."/>
            <person name="Baker S."/>
            <person name="Barry K."/>
            <person name="Bills G."/>
            <person name="Bluhm B."/>
            <person name="Cannon C."/>
            <person name="Castanera R."/>
            <person name="Culley D."/>
            <person name="Daum C."/>
            <person name="Ezra D."/>
            <person name="Gonzalez J."/>
            <person name="Henrissat B."/>
            <person name="Kuo A."/>
            <person name="Liang C."/>
            <person name="Lipzen A."/>
            <person name="Lutzoni F."/>
            <person name="Magnuson J."/>
            <person name="Mondo S."/>
            <person name="Nolan M."/>
            <person name="Ohm R."/>
            <person name="Pangilinan J."/>
            <person name="Park H.-J."/>
            <person name="Ramirez L."/>
            <person name="Alfaro M."/>
            <person name="Sun H."/>
            <person name="Tritt A."/>
            <person name="Yoshinaga Y."/>
            <person name="Zwiers L.-H."/>
            <person name="Turgeon B."/>
            <person name="Goodwin S."/>
            <person name="Spatafora J."/>
            <person name="Crous P."/>
            <person name="Grigoriev I."/>
        </authorList>
    </citation>
    <scope>NUCLEOTIDE SEQUENCE</scope>
    <source>
        <strain evidence="2">CBS 279.74</strain>
    </source>
</reference>
<gene>
    <name evidence="2" type="ORF">K504DRAFT_390721</name>
</gene>
<dbReference type="InterPro" id="IPR011333">
    <property type="entry name" value="SKP1/BTB/POZ_sf"/>
</dbReference>
<dbReference type="Proteomes" id="UP000799428">
    <property type="component" value="Unassembled WGS sequence"/>
</dbReference>
<dbReference type="Pfam" id="PF00651">
    <property type="entry name" value="BTB"/>
    <property type="match status" value="1"/>
</dbReference>